<dbReference type="AlphaFoldDB" id="A0A545UWF6"/>
<dbReference type="InterPro" id="IPR027417">
    <property type="entry name" value="P-loop_NTPase"/>
</dbReference>
<evidence type="ECO:0000313" key="2">
    <source>
        <dbReference type="Proteomes" id="UP000315783"/>
    </source>
</evidence>
<accession>A0A545UWF6</accession>
<reference evidence="1 2" key="1">
    <citation type="journal article" date="2019" name="Appl. Microbiol. Biotechnol.">
        <title>Genome sequence of Isaria javanica and comparative genome analysis insights into family S53 peptidase evolution in fungal entomopathogens.</title>
        <authorList>
            <person name="Lin R."/>
            <person name="Zhang X."/>
            <person name="Xin B."/>
            <person name="Zou M."/>
            <person name="Gao Y."/>
            <person name="Qin F."/>
            <person name="Hu Q."/>
            <person name="Xie B."/>
            <person name="Cheng X."/>
        </authorList>
    </citation>
    <scope>NUCLEOTIDE SEQUENCE [LARGE SCALE GENOMIC DNA]</scope>
    <source>
        <strain evidence="1 2">IJ1G</strain>
    </source>
</reference>
<sequence>MLTLISGVSYFRWPDTLQKSMAALSRLKLLTGAEAAKPASCSQMQHKPDYENQRAAETEKLLLYLAKSILRKRHLYMCLLLVDDVTSGLGDEIADCIQDVIEATFADCTIVMATGRMEAPHSMQKIVGIDQEKIINMIDRPRVRHQRLGGSDSDIFY</sequence>
<proteinExistence type="predicted"/>
<evidence type="ECO:0000313" key="1">
    <source>
        <dbReference type="EMBL" id="TQV93797.1"/>
    </source>
</evidence>
<keyword evidence="2" id="KW-1185">Reference proteome</keyword>
<dbReference type="EMBL" id="SPUK01000011">
    <property type="protein sequence ID" value="TQV93797.1"/>
    <property type="molecule type" value="Genomic_DNA"/>
</dbReference>
<dbReference type="SUPFAM" id="SSF52540">
    <property type="entry name" value="P-loop containing nucleoside triphosphate hydrolases"/>
    <property type="match status" value="1"/>
</dbReference>
<dbReference type="Gene3D" id="3.40.50.300">
    <property type="entry name" value="P-loop containing nucleotide triphosphate hydrolases"/>
    <property type="match status" value="1"/>
</dbReference>
<name>A0A545UWF6_9HYPO</name>
<dbReference type="Proteomes" id="UP000315783">
    <property type="component" value="Unassembled WGS sequence"/>
</dbReference>
<comment type="caution">
    <text evidence="1">The sequence shown here is derived from an EMBL/GenBank/DDBJ whole genome shotgun (WGS) entry which is preliminary data.</text>
</comment>
<dbReference type="STRING" id="43265.A0A545UWF6"/>
<organism evidence="1 2">
    <name type="scientific">Cordyceps javanica</name>
    <dbReference type="NCBI Taxonomy" id="43265"/>
    <lineage>
        <taxon>Eukaryota</taxon>
        <taxon>Fungi</taxon>
        <taxon>Dikarya</taxon>
        <taxon>Ascomycota</taxon>
        <taxon>Pezizomycotina</taxon>
        <taxon>Sordariomycetes</taxon>
        <taxon>Hypocreomycetidae</taxon>
        <taxon>Hypocreales</taxon>
        <taxon>Cordycipitaceae</taxon>
        <taxon>Cordyceps</taxon>
    </lineage>
</organism>
<gene>
    <name evidence="1" type="ORF">IF1G_07529</name>
</gene>
<protein>
    <submittedName>
        <fullName evidence="1">Uncharacterized protein</fullName>
    </submittedName>
</protein>